<dbReference type="Proteomes" id="UP000311919">
    <property type="component" value="Unassembled WGS sequence"/>
</dbReference>
<gene>
    <name evidence="1" type="ORF">EWB00_009407</name>
</gene>
<name>A0A4Z2DS88_SCHJA</name>
<proteinExistence type="predicted"/>
<sequence length="182" mass="20542">MALSMLTMNLSKVLFGGPDHYSDEEVSVTSNLPDVNSLVLNEFILISTIVKRDVLMFRYHSGNSELYQLLDLLIKALGSIVSKHSDLVKYLVIMDKEESYLPISFMSHKNVLETITSLDSCLANQSSALSAFNTRERLIQLVLNSKRKIEELTSFSQNLTSLTFQLNEANNFVKSNMDEPLE</sequence>
<evidence type="ECO:0000313" key="1">
    <source>
        <dbReference type="EMBL" id="TNN19202.1"/>
    </source>
</evidence>
<keyword evidence="2" id="KW-1185">Reference proteome</keyword>
<accession>A0A4Z2DS88</accession>
<dbReference type="OrthoDB" id="6228891at2759"/>
<organism evidence="1 2">
    <name type="scientific">Schistosoma japonicum</name>
    <name type="common">Blood fluke</name>
    <dbReference type="NCBI Taxonomy" id="6182"/>
    <lineage>
        <taxon>Eukaryota</taxon>
        <taxon>Metazoa</taxon>
        <taxon>Spiralia</taxon>
        <taxon>Lophotrochozoa</taxon>
        <taxon>Platyhelminthes</taxon>
        <taxon>Trematoda</taxon>
        <taxon>Digenea</taxon>
        <taxon>Strigeidida</taxon>
        <taxon>Schistosomatoidea</taxon>
        <taxon>Schistosomatidae</taxon>
        <taxon>Schistosoma</taxon>
    </lineage>
</organism>
<dbReference type="EMBL" id="SKCS01000055">
    <property type="protein sequence ID" value="TNN19202.1"/>
    <property type="molecule type" value="Genomic_DNA"/>
</dbReference>
<comment type="caution">
    <text evidence="1">The sequence shown here is derived from an EMBL/GenBank/DDBJ whole genome shotgun (WGS) entry which is preliminary data.</text>
</comment>
<reference evidence="1 2" key="1">
    <citation type="submission" date="2019-03" db="EMBL/GenBank/DDBJ databases">
        <title>An improved genome assembly of the fluke Schistosoma japonicum.</title>
        <authorList>
            <person name="Hu W."/>
            <person name="Luo F."/>
            <person name="Yin M."/>
            <person name="Mo X."/>
            <person name="Sun C."/>
            <person name="Wu Q."/>
            <person name="Zhu B."/>
            <person name="Xiang M."/>
            <person name="Wang J."/>
            <person name="Wang Y."/>
            <person name="Zhang T."/>
            <person name="Xu B."/>
            <person name="Zheng H."/>
            <person name="Feng Z."/>
        </authorList>
    </citation>
    <scope>NUCLEOTIDE SEQUENCE [LARGE SCALE GENOMIC DNA]</scope>
    <source>
        <strain evidence="1">HuSjv2</strain>
        <tissue evidence="1">Worms</tissue>
    </source>
</reference>
<protein>
    <submittedName>
        <fullName evidence="1">Uncharacterized protein</fullName>
    </submittedName>
</protein>
<evidence type="ECO:0000313" key="2">
    <source>
        <dbReference type="Proteomes" id="UP000311919"/>
    </source>
</evidence>
<dbReference type="AlphaFoldDB" id="A0A4Z2DS88"/>